<dbReference type="Proteomes" id="UP000324222">
    <property type="component" value="Unassembled WGS sequence"/>
</dbReference>
<dbReference type="AlphaFoldDB" id="A0A5B7FQ27"/>
<evidence type="ECO:0000313" key="4">
    <source>
        <dbReference type="Proteomes" id="UP000324222"/>
    </source>
</evidence>
<keyword evidence="2" id="KW-0812">Transmembrane</keyword>
<feature type="region of interest" description="Disordered" evidence="1">
    <location>
        <begin position="23"/>
        <end position="52"/>
    </location>
</feature>
<gene>
    <name evidence="3" type="ORF">E2C01_040920</name>
</gene>
<protein>
    <submittedName>
        <fullName evidence="3">Uncharacterized protein</fullName>
    </submittedName>
</protein>
<evidence type="ECO:0000256" key="2">
    <source>
        <dbReference type="SAM" id="Phobius"/>
    </source>
</evidence>
<comment type="caution">
    <text evidence="3">The sequence shown here is derived from an EMBL/GenBank/DDBJ whole genome shotgun (WGS) entry which is preliminary data.</text>
</comment>
<evidence type="ECO:0000313" key="3">
    <source>
        <dbReference type="EMBL" id="MPC47183.1"/>
    </source>
</evidence>
<keyword evidence="2" id="KW-0472">Membrane</keyword>
<accession>A0A5B7FQ27</accession>
<name>A0A5B7FQ27_PORTR</name>
<keyword evidence="4" id="KW-1185">Reference proteome</keyword>
<sequence>MRRVGESPVRVLETNIDLPLSVNGDLNKGPNGNNRGAVHDHLHHHHDHEAEAAAPTDTMLAHHHHVKYPLPNDDDDDDDIKGKPGKLQKVAHRHGLTKKGLLLLLLVGFLCLVQLVALLVMTVLWPKDPEQLKTEVCLTPDCLRASAQSPTAHPFAHSTKWRSADVIRKHYGILTDLSIGSRGIIIN</sequence>
<dbReference type="EMBL" id="VSRR010007598">
    <property type="protein sequence ID" value="MPC47183.1"/>
    <property type="molecule type" value="Genomic_DNA"/>
</dbReference>
<dbReference type="OrthoDB" id="7867452at2759"/>
<evidence type="ECO:0000256" key="1">
    <source>
        <dbReference type="SAM" id="MobiDB-lite"/>
    </source>
</evidence>
<keyword evidence="2" id="KW-1133">Transmembrane helix</keyword>
<feature type="transmembrane region" description="Helical" evidence="2">
    <location>
        <begin position="101"/>
        <end position="125"/>
    </location>
</feature>
<proteinExistence type="predicted"/>
<reference evidence="3 4" key="1">
    <citation type="submission" date="2019-05" db="EMBL/GenBank/DDBJ databases">
        <title>Another draft genome of Portunus trituberculatus and its Hox gene families provides insights of decapod evolution.</title>
        <authorList>
            <person name="Jeong J.-H."/>
            <person name="Song I."/>
            <person name="Kim S."/>
            <person name="Choi T."/>
            <person name="Kim D."/>
            <person name="Ryu S."/>
            <person name="Kim W."/>
        </authorList>
    </citation>
    <scope>NUCLEOTIDE SEQUENCE [LARGE SCALE GENOMIC DNA]</scope>
    <source>
        <tissue evidence="3">Muscle</tissue>
    </source>
</reference>
<organism evidence="3 4">
    <name type="scientific">Portunus trituberculatus</name>
    <name type="common">Swimming crab</name>
    <name type="synonym">Neptunus trituberculatus</name>
    <dbReference type="NCBI Taxonomy" id="210409"/>
    <lineage>
        <taxon>Eukaryota</taxon>
        <taxon>Metazoa</taxon>
        <taxon>Ecdysozoa</taxon>
        <taxon>Arthropoda</taxon>
        <taxon>Crustacea</taxon>
        <taxon>Multicrustacea</taxon>
        <taxon>Malacostraca</taxon>
        <taxon>Eumalacostraca</taxon>
        <taxon>Eucarida</taxon>
        <taxon>Decapoda</taxon>
        <taxon>Pleocyemata</taxon>
        <taxon>Brachyura</taxon>
        <taxon>Eubrachyura</taxon>
        <taxon>Portunoidea</taxon>
        <taxon>Portunidae</taxon>
        <taxon>Portuninae</taxon>
        <taxon>Portunus</taxon>
    </lineage>
</organism>